<dbReference type="GO" id="GO:0051301">
    <property type="term" value="P:cell division"/>
    <property type="evidence" value="ECO:0007669"/>
    <property type="project" value="UniProtKB-KW"/>
</dbReference>
<evidence type="ECO:0000256" key="3">
    <source>
        <dbReference type="ARBA" id="ARBA00022490"/>
    </source>
</evidence>
<evidence type="ECO:0000256" key="7">
    <source>
        <dbReference type="HAMAP-Rule" id="MF_00639"/>
    </source>
</evidence>
<reference evidence="12" key="1">
    <citation type="submission" date="2021-03" db="EMBL/GenBank/DDBJ databases">
        <title>Complete Genome of Pseudoalteromonas xiamenensis STKMTI.2, a new potential marine bacterium producing anti-Vibrio compounds.</title>
        <authorList>
            <person name="Handayani D.P."/>
            <person name="Isnansetyo A."/>
            <person name="Istiqomah I."/>
            <person name="Jumina J."/>
        </authorList>
    </citation>
    <scope>NUCLEOTIDE SEQUENCE</scope>
    <source>
        <strain evidence="12">STKMTI.2</strain>
    </source>
</reference>
<keyword evidence="7 8" id="KW-0961">Cell wall biogenesis/degradation</keyword>
<evidence type="ECO:0000256" key="1">
    <source>
        <dbReference type="ARBA" id="ARBA00004496"/>
    </source>
</evidence>
<dbReference type="GO" id="GO:0008764">
    <property type="term" value="F:UDP-N-acetylmuramoylalanine-D-glutamate ligase activity"/>
    <property type="evidence" value="ECO:0007669"/>
    <property type="project" value="UniProtKB-UniRule"/>
</dbReference>
<comment type="catalytic activity">
    <reaction evidence="7 8">
        <text>UDP-N-acetyl-alpha-D-muramoyl-L-alanine + D-glutamate + ATP = UDP-N-acetyl-alpha-D-muramoyl-L-alanyl-D-glutamate + ADP + phosphate + H(+)</text>
        <dbReference type="Rhea" id="RHEA:16429"/>
        <dbReference type="ChEBI" id="CHEBI:15378"/>
        <dbReference type="ChEBI" id="CHEBI:29986"/>
        <dbReference type="ChEBI" id="CHEBI:30616"/>
        <dbReference type="ChEBI" id="CHEBI:43474"/>
        <dbReference type="ChEBI" id="CHEBI:83898"/>
        <dbReference type="ChEBI" id="CHEBI:83900"/>
        <dbReference type="ChEBI" id="CHEBI:456216"/>
        <dbReference type="EC" id="6.3.2.9"/>
    </reaction>
</comment>
<keyword evidence="5 7" id="KW-0547">Nucleotide-binding</keyword>
<feature type="domain" description="Mur ligase C-terminal" evidence="10">
    <location>
        <begin position="309"/>
        <end position="421"/>
    </location>
</feature>
<comment type="pathway">
    <text evidence="2 7 8">Cell wall biogenesis; peptidoglycan biosynthesis.</text>
</comment>
<dbReference type="SUPFAM" id="SSF53623">
    <property type="entry name" value="MurD-like peptide ligases, catalytic domain"/>
    <property type="match status" value="1"/>
</dbReference>
<keyword evidence="7 8" id="KW-0573">Peptidoglycan synthesis</keyword>
<dbReference type="Pfam" id="PF21799">
    <property type="entry name" value="MurD-like_N"/>
    <property type="match status" value="1"/>
</dbReference>
<organism evidence="12 13">
    <name type="scientific">Pseudoalteromonas xiamenensis</name>
    <dbReference type="NCBI Taxonomy" id="882626"/>
    <lineage>
        <taxon>Bacteria</taxon>
        <taxon>Pseudomonadati</taxon>
        <taxon>Pseudomonadota</taxon>
        <taxon>Gammaproteobacteria</taxon>
        <taxon>Alteromonadales</taxon>
        <taxon>Pseudoalteromonadaceae</taxon>
        <taxon>Pseudoalteromonas</taxon>
    </lineage>
</organism>
<gene>
    <name evidence="7 12" type="primary">murD</name>
    <name evidence="12" type="ORF">J5O05_07420</name>
</gene>
<dbReference type="InterPro" id="IPR036565">
    <property type="entry name" value="Mur-like_cat_sf"/>
</dbReference>
<evidence type="ECO:0000256" key="2">
    <source>
        <dbReference type="ARBA" id="ARBA00004752"/>
    </source>
</evidence>
<keyword evidence="13" id="KW-1185">Reference proteome</keyword>
<evidence type="ECO:0000259" key="10">
    <source>
        <dbReference type="Pfam" id="PF02875"/>
    </source>
</evidence>
<dbReference type="InterPro" id="IPR004101">
    <property type="entry name" value="Mur_ligase_C"/>
</dbReference>
<keyword evidence="7 8" id="KW-0133">Cell shape</keyword>
<comment type="similarity">
    <text evidence="7">Belongs to the MurCDEF family.</text>
</comment>
<keyword evidence="3 7" id="KW-0963">Cytoplasm</keyword>
<comment type="subcellular location">
    <subcellularLocation>
        <location evidence="1 7 8">Cytoplasm</location>
    </subcellularLocation>
</comment>
<evidence type="ECO:0000313" key="13">
    <source>
        <dbReference type="Proteomes" id="UP000664904"/>
    </source>
</evidence>
<proteinExistence type="inferred from homology"/>
<dbReference type="InterPro" id="IPR013221">
    <property type="entry name" value="Mur_ligase_cen"/>
</dbReference>
<sequence length="444" mass="47438">MTYLDELKQKNIIVLGLGITGIGIVRFLLQHGITPKVVDSRNEPPGAAWLSQQNVDCDAVFGNLAEACLHECDLLIVSPGIPLYEPNIANAITHGVEVIGDIELFARFNDKPVVAVTGSNGKSTVVSLAAAVLKEAGFKVGLGGNIGTAALDLLSLDADVYVLELSSFQLETTHTLHCESAMILNLSEDHMDRYADFAAYCAAKQRIYSHAKRVVVNADDENTHFSMQPNSQQERVTVSLTQGDYSLVVEQQQAKFSAFGEPWFSTNALSLLGGHNQFNALSVMALLQPFNVPVNVFERVFTSFVGLPHRCALVAEVNGVRYINDSKATNVGATIAAIESLNDALGKMIVIVGGDAKGADLSVLKFVLRKYCKSVLAFGQDGKAFLGLHPNAQLVADLGEAVGVAAAQATSGDQVLLAPACASIDMYSNYVARGEHFVSLVEAL</sequence>
<dbReference type="PANTHER" id="PTHR43692:SF1">
    <property type="entry name" value="UDP-N-ACETYLMURAMOYLALANINE--D-GLUTAMATE LIGASE"/>
    <property type="match status" value="1"/>
</dbReference>
<dbReference type="EC" id="6.3.2.9" evidence="7 8"/>
<dbReference type="KEGG" id="pxi:J5O05_07420"/>
<dbReference type="SUPFAM" id="SSF53244">
    <property type="entry name" value="MurD-like peptide ligases, peptide-binding domain"/>
    <property type="match status" value="1"/>
</dbReference>
<feature type="binding site" evidence="7">
    <location>
        <begin position="118"/>
        <end position="124"/>
    </location>
    <ligand>
        <name>ATP</name>
        <dbReference type="ChEBI" id="CHEBI:30616"/>
    </ligand>
</feature>
<dbReference type="Gene3D" id="3.40.50.720">
    <property type="entry name" value="NAD(P)-binding Rossmann-like Domain"/>
    <property type="match status" value="1"/>
</dbReference>
<dbReference type="PANTHER" id="PTHR43692">
    <property type="entry name" value="UDP-N-ACETYLMURAMOYLALANINE--D-GLUTAMATE LIGASE"/>
    <property type="match status" value="1"/>
</dbReference>
<dbReference type="RefSeq" id="WP_208844238.1">
    <property type="nucleotide sequence ID" value="NZ_CP072133.1"/>
</dbReference>
<dbReference type="GO" id="GO:0008360">
    <property type="term" value="P:regulation of cell shape"/>
    <property type="evidence" value="ECO:0007669"/>
    <property type="project" value="UniProtKB-KW"/>
</dbReference>
<dbReference type="GO" id="GO:0009252">
    <property type="term" value="P:peptidoglycan biosynthetic process"/>
    <property type="evidence" value="ECO:0007669"/>
    <property type="project" value="UniProtKB-UniRule"/>
</dbReference>
<evidence type="ECO:0000256" key="8">
    <source>
        <dbReference type="RuleBase" id="RU003664"/>
    </source>
</evidence>
<dbReference type="NCBIfam" id="TIGR01087">
    <property type="entry name" value="murD"/>
    <property type="match status" value="1"/>
</dbReference>
<dbReference type="Proteomes" id="UP000664904">
    <property type="component" value="Chromosome"/>
</dbReference>
<keyword evidence="7 8" id="KW-0132">Cell division</keyword>
<dbReference type="InterPro" id="IPR036615">
    <property type="entry name" value="Mur_ligase_C_dom_sf"/>
</dbReference>
<dbReference type="GO" id="GO:0071555">
    <property type="term" value="P:cell wall organization"/>
    <property type="evidence" value="ECO:0007669"/>
    <property type="project" value="UniProtKB-KW"/>
</dbReference>
<keyword evidence="6 7" id="KW-0067">ATP-binding</keyword>
<evidence type="ECO:0000256" key="6">
    <source>
        <dbReference type="ARBA" id="ARBA00022840"/>
    </source>
</evidence>
<evidence type="ECO:0000256" key="4">
    <source>
        <dbReference type="ARBA" id="ARBA00022598"/>
    </source>
</evidence>
<keyword evidence="9" id="KW-1133">Transmembrane helix</keyword>
<name>A0A975DJ69_9GAMM</name>
<feature type="transmembrane region" description="Helical" evidence="9">
    <location>
        <begin position="12"/>
        <end position="29"/>
    </location>
</feature>
<keyword evidence="9" id="KW-0472">Membrane</keyword>
<dbReference type="Pfam" id="PF08245">
    <property type="entry name" value="Mur_ligase_M"/>
    <property type="match status" value="1"/>
</dbReference>
<evidence type="ECO:0000313" key="12">
    <source>
        <dbReference type="EMBL" id="QTH72614.1"/>
    </source>
</evidence>
<dbReference type="GO" id="GO:0005524">
    <property type="term" value="F:ATP binding"/>
    <property type="evidence" value="ECO:0007669"/>
    <property type="project" value="UniProtKB-UniRule"/>
</dbReference>
<protein>
    <recommendedName>
        <fullName evidence="7 8">UDP-N-acetylmuramoylalanine--D-glutamate ligase</fullName>
        <ecNumber evidence="7 8">6.3.2.9</ecNumber>
    </recommendedName>
    <alternativeName>
        <fullName evidence="7">D-glutamic acid-adding enzyme</fullName>
    </alternativeName>
    <alternativeName>
        <fullName evidence="7">UDP-N-acetylmuramoyl-L-alanyl-D-glutamate synthetase</fullName>
    </alternativeName>
</protein>
<dbReference type="Gene3D" id="3.40.1190.10">
    <property type="entry name" value="Mur-like, catalytic domain"/>
    <property type="match status" value="1"/>
</dbReference>
<feature type="domain" description="Mur ligase central" evidence="11">
    <location>
        <begin position="116"/>
        <end position="286"/>
    </location>
</feature>
<dbReference type="InterPro" id="IPR005762">
    <property type="entry name" value="MurD"/>
</dbReference>
<keyword evidence="7 8" id="KW-0131">Cell cycle</keyword>
<comment type="function">
    <text evidence="7 8">Cell wall formation. Catalyzes the addition of glutamate to the nucleotide precursor UDP-N-acetylmuramoyl-L-alanine (UMA).</text>
</comment>
<evidence type="ECO:0000256" key="9">
    <source>
        <dbReference type="SAM" id="Phobius"/>
    </source>
</evidence>
<dbReference type="AlphaFoldDB" id="A0A975DJ69"/>
<dbReference type="HAMAP" id="MF_00639">
    <property type="entry name" value="MurD"/>
    <property type="match status" value="1"/>
</dbReference>
<keyword evidence="4 7" id="KW-0436">Ligase</keyword>
<accession>A0A975DJ69</accession>
<dbReference type="GO" id="GO:0005737">
    <property type="term" value="C:cytoplasm"/>
    <property type="evidence" value="ECO:0007669"/>
    <property type="project" value="UniProtKB-SubCell"/>
</dbReference>
<dbReference type="Pfam" id="PF02875">
    <property type="entry name" value="Mur_ligase_C"/>
    <property type="match status" value="1"/>
</dbReference>
<dbReference type="Gene3D" id="3.90.190.20">
    <property type="entry name" value="Mur ligase, C-terminal domain"/>
    <property type="match status" value="1"/>
</dbReference>
<dbReference type="EMBL" id="CP072133">
    <property type="protein sequence ID" value="QTH72614.1"/>
    <property type="molecule type" value="Genomic_DNA"/>
</dbReference>
<dbReference type="SUPFAM" id="SSF51984">
    <property type="entry name" value="MurCD N-terminal domain"/>
    <property type="match status" value="1"/>
</dbReference>
<evidence type="ECO:0000256" key="5">
    <source>
        <dbReference type="ARBA" id="ARBA00022741"/>
    </source>
</evidence>
<keyword evidence="9" id="KW-0812">Transmembrane</keyword>
<evidence type="ECO:0000259" key="11">
    <source>
        <dbReference type="Pfam" id="PF08245"/>
    </source>
</evidence>